<feature type="region of interest" description="Disordered" evidence="1">
    <location>
        <begin position="121"/>
        <end position="140"/>
    </location>
</feature>
<reference evidence="2" key="1">
    <citation type="submission" date="2019-12" db="EMBL/GenBank/DDBJ databases">
        <authorList>
            <person name="Scholes J."/>
        </authorList>
    </citation>
    <scope>NUCLEOTIDE SEQUENCE</scope>
</reference>
<dbReference type="PANTHER" id="PTHR47286">
    <property type="entry name" value="F3I6.9 PROTEIN"/>
    <property type="match status" value="1"/>
</dbReference>
<dbReference type="AlphaFoldDB" id="A0A9N7RKZ3"/>
<organism evidence="2 3">
    <name type="scientific">Striga hermonthica</name>
    <name type="common">Purple witchweed</name>
    <name type="synonym">Buchnera hermonthica</name>
    <dbReference type="NCBI Taxonomy" id="68872"/>
    <lineage>
        <taxon>Eukaryota</taxon>
        <taxon>Viridiplantae</taxon>
        <taxon>Streptophyta</taxon>
        <taxon>Embryophyta</taxon>
        <taxon>Tracheophyta</taxon>
        <taxon>Spermatophyta</taxon>
        <taxon>Magnoliopsida</taxon>
        <taxon>eudicotyledons</taxon>
        <taxon>Gunneridae</taxon>
        <taxon>Pentapetalae</taxon>
        <taxon>asterids</taxon>
        <taxon>lamiids</taxon>
        <taxon>Lamiales</taxon>
        <taxon>Orobanchaceae</taxon>
        <taxon>Buchnereae</taxon>
        <taxon>Striga</taxon>
    </lineage>
</organism>
<comment type="caution">
    <text evidence="2">The sequence shown here is derived from an EMBL/GenBank/DDBJ whole genome shotgun (WGS) entry which is preliminary data.</text>
</comment>
<gene>
    <name evidence="2" type="ORF">SHERM_02549</name>
</gene>
<sequence>MDESVKSTSRLDVSVSFGRFENDELSWEKWSSFSPNKYLEEVGSLSTPGSVAQKKAYFEAHYKKIAAKKAEEMEQEQSAGPIVRTLNKEDSFENSSEPDSCHGLSNGEKLAEECATAEPNASILNVNKDENSDRLSERDESRNYYMNSLMNEVNSHEEKKDIIAVVECESVKVEEVGHETNVNDVDESKLVEVEKDSVSVVEPETTPKDSQGVVAKRPAKKSIREQQTSVLKKENSKSSPRTITRKVTTPTNKDKTPAVAKKKVVSPLTKPLQAAASRYSKPTLMSTTLKQASQSSNKKTNGSPIPKSNDFLVEKGKKITPTSLHMSLSLGPTSSLGGLPMTRNSLIMERMGDKDIVKRAFKTFQNRANGSLMADKKPSSVKNVSSSAVLEPKVTSFRTPTKGNIGFRKDTEKTTTPKSHPGSKSNPLPSGSHKSSGLGRKNTIVPSPSTGLKIDEKSEKRKEFLKNLETKSIARVAANAQRLVKK</sequence>
<evidence type="ECO:0000256" key="1">
    <source>
        <dbReference type="SAM" id="MobiDB-lite"/>
    </source>
</evidence>
<dbReference type="Proteomes" id="UP001153555">
    <property type="component" value="Unassembled WGS sequence"/>
</dbReference>
<feature type="compositionally biased region" description="Basic and acidic residues" evidence="1">
    <location>
        <begin position="127"/>
        <end position="140"/>
    </location>
</feature>
<feature type="compositionally biased region" description="Polar residues" evidence="1">
    <location>
        <begin position="416"/>
        <end position="435"/>
    </location>
</feature>
<dbReference type="PANTHER" id="PTHR47286:SF2">
    <property type="entry name" value="F3I6.9 PROTEIN"/>
    <property type="match status" value="1"/>
</dbReference>
<dbReference type="EMBL" id="CACSLK010028053">
    <property type="protein sequence ID" value="CAA0834738.1"/>
    <property type="molecule type" value="Genomic_DNA"/>
</dbReference>
<proteinExistence type="predicted"/>
<feature type="compositionally biased region" description="Polar residues" evidence="1">
    <location>
        <begin position="237"/>
        <end position="251"/>
    </location>
</feature>
<protein>
    <recommendedName>
        <fullName evidence="4">Protein WVD2-like 7</fullName>
    </recommendedName>
</protein>
<feature type="region of interest" description="Disordered" evidence="1">
    <location>
        <begin position="73"/>
        <end position="114"/>
    </location>
</feature>
<dbReference type="OrthoDB" id="621651at2759"/>
<evidence type="ECO:0000313" key="2">
    <source>
        <dbReference type="EMBL" id="CAA0834738.1"/>
    </source>
</evidence>
<keyword evidence="3" id="KW-1185">Reference proteome</keyword>
<accession>A0A9N7RKZ3</accession>
<feature type="region of interest" description="Disordered" evidence="1">
    <location>
        <begin position="395"/>
        <end position="459"/>
    </location>
</feature>
<evidence type="ECO:0000313" key="3">
    <source>
        <dbReference type="Proteomes" id="UP001153555"/>
    </source>
</evidence>
<feature type="region of interest" description="Disordered" evidence="1">
    <location>
        <begin position="278"/>
        <end position="310"/>
    </location>
</feature>
<feature type="compositionally biased region" description="Polar residues" evidence="1">
    <location>
        <begin position="283"/>
        <end position="303"/>
    </location>
</feature>
<feature type="region of interest" description="Disordered" evidence="1">
    <location>
        <begin position="194"/>
        <end position="264"/>
    </location>
</feature>
<name>A0A9N7RKZ3_STRHE</name>
<evidence type="ECO:0008006" key="4">
    <source>
        <dbReference type="Google" id="ProtNLM"/>
    </source>
</evidence>